<protein>
    <submittedName>
        <fullName evidence="2">Uncharacterized protein</fullName>
    </submittedName>
</protein>
<dbReference type="EMBL" id="DUGC01000063">
    <property type="protein sequence ID" value="HIH09829.1"/>
    <property type="molecule type" value="Genomic_DNA"/>
</dbReference>
<keyword evidence="1" id="KW-0812">Transmembrane</keyword>
<reference evidence="3" key="1">
    <citation type="journal article" date="2020" name="bioRxiv">
        <title>A rank-normalized archaeal taxonomy based on genome phylogeny resolves widespread incomplete and uneven classifications.</title>
        <authorList>
            <person name="Rinke C."/>
            <person name="Chuvochina M."/>
            <person name="Mussig A.J."/>
            <person name="Chaumeil P.-A."/>
            <person name="Waite D.W."/>
            <person name="Whitman W.B."/>
            <person name="Parks D.H."/>
            <person name="Hugenholtz P."/>
        </authorList>
    </citation>
    <scope>NUCLEOTIDE SEQUENCE [LARGE SCALE GENOMIC DNA]</scope>
</reference>
<evidence type="ECO:0000256" key="1">
    <source>
        <dbReference type="SAM" id="Phobius"/>
    </source>
</evidence>
<keyword evidence="1" id="KW-1133">Transmembrane helix</keyword>
<gene>
    <name evidence="2" type="ORF">HA254_04115</name>
</gene>
<evidence type="ECO:0000313" key="3">
    <source>
        <dbReference type="Proteomes" id="UP000565078"/>
    </source>
</evidence>
<name>A0A7J4J000_9ARCH</name>
<proteinExistence type="predicted"/>
<keyword evidence="1" id="KW-0472">Membrane</keyword>
<comment type="caution">
    <text evidence="2">The sequence shown here is derived from an EMBL/GenBank/DDBJ whole genome shotgun (WGS) entry which is preliminary data.</text>
</comment>
<organism evidence="2 3">
    <name type="scientific">Candidatus Iainarchaeum sp</name>
    <dbReference type="NCBI Taxonomy" id="3101447"/>
    <lineage>
        <taxon>Archaea</taxon>
        <taxon>Candidatus Iainarchaeota</taxon>
        <taxon>Candidatus Iainarchaeia</taxon>
        <taxon>Candidatus Iainarchaeales</taxon>
        <taxon>Candidatus Iainarchaeaceae</taxon>
        <taxon>Candidatus Iainarchaeum</taxon>
    </lineage>
</organism>
<accession>A0A7J4J000</accession>
<dbReference type="AlphaFoldDB" id="A0A7J4J000"/>
<feature type="transmembrane region" description="Helical" evidence="1">
    <location>
        <begin position="6"/>
        <end position="28"/>
    </location>
</feature>
<evidence type="ECO:0000313" key="2">
    <source>
        <dbReference type="EMBL" id="HIH09829.1"/>
    </source>
</evidence>
<dbReference type="Proteomes" id="UP000565078">
    <property type="component" value="Unassembled WGS sequence"/>
</dbReference>
<sequence>MKIPLLKFWQTAVIVVVVIAAAAAFLYLSKPERTVQIGAYDARLGNAVFSDRGYMVVNASFEAPDPCRDVLLITSLKDYDLKVIYRLIPSRLSEGCIRQVSRIGRSVRYGPLPKGAYTVNVVADYPDANWAPKTFGEVRVTIS</sequence>